<reference evidence="1 2" key="1">
    <citation type="submission" date="2019-05" db="EMBL/GenBank/DDBJ databases">
        <title>Another draft genome of Portunus trituberculatus and its Hox gene families provides insights of decapod evolution.</title>
        <authorList>
            <person name="Jeong J.-H."/>
            <person name="Song I."/>
            <person name="Kim S."/>
            <person name="Choi T."/>
            <person name="Kim D."/>
            <person name="Ryu S."/>
            <person name="Kim W."/>
        </authorList>
    </citation>
    <scope>NUCLEOTIDE SEQUENCE [LARGE SCALE GENOMIC DNA]</scope>
    <source>
        <tissue evidence="1">Muscle</tissue>
    </source>
</reference>
<protein>
    <submittedName>
        <fullName evidence="1">Uncharacterized protein</fullName>
    </submittedName>
</protein>
<evidence type="ECO:0000313" key="2">
    <source>
        <dbReference type="Proteomes" id="UP000324222"/>
    </source>
</evidence>
<keyword evidence="2" id="KW-1185">Reference proteome</keyword>
<evidence type="ECO:0000313" key="1">
    <source>
        <dbReference type="EMBL" id="MPC28747.1"/>
    </source>
</evidence>
<dbReference type="EMBL" id="VSRR010001960">
    <property type="protein sequence ID" value="MPC28747.1"/>
    <property type="molecule type" value="Genomic_DNA"/>
</dbReference>
<accession>A0A5B7E5Z2</accession>
<proteinExistence type="predicted"/>
<comment type="caution">
    <text evidence="1">The sequence shown here is derived from an EMBL/GenBank/DDBJ whole genome shotgun (WGS) entry which is preliminary data.</text>
</comment>
<sequence length="69" mass="7668">MQVFPHPPKEIALNSEVHELVQNYISVGNIEGAFQVDESNNTIYSKAGVQLHEAVVRTTLCEETIKSGR</sequence>
<dbReference type="AlphaFoldDB" id="A0A5B7E5Z2"/>
<name>A0A5B7E5Z2_PORTR</name>
<organism evidence="1 2">
    <name type="scientific">Portunus trituberculatus</name>
    <name type="common">Swimming crab</name>
    <name type="synonym">Neptunus trituberculatus</name>
    <dbReference type="NCBI Taxonomy" id="210409"/>
    <lineage>
        <taxon>Eukaryota</taxon>
        <taxon>Metazoa</taxon>
        <taxon>Ecdysozoa</taxon>
        <taxon>Arthropoda</taxon>
        <taxon>Crustacea</taxon>
        <taxon>Multicrustacea</taxon>
        <taxon>Malacostraca</taxon>
        <taxon>Eumalacostraca</taxon>
        <taxon>Eucarida</taxon>
        <taxon>Decapoda</taxon>
        <taxon>Pleocyemata</taxon>
        <taxon>Brachyura</taxon>
        <taxon>Eubrachyura</taxon>
        <taxon>Portunoidea</taxon>
        <taxon>Portunidae</taxon>
        <taxon>Portuninae</taxon>
        <taxon>Portunus</taxon>
    </lineage>
</organism>
<gene>
    <name evidence="1" type="ORF">E2C01_021957</name>
</gene>
<dbReference type="Proteomes" id="UP000324222">
    <property type="component" value="Unassembled WGS sequence"/>
</dbReference>